<dbReference type="InterPro" id="IPR008791">
    <property type="entry name" value="Orthopox_IL18-bd"/>
</dbReference>
<evidence type="ECO:0000313" key="1">
    <source>
        <dbReference type="EMBL" id="AST09210.1"/>
    </source>
</evidence>
<keyword evidence="2" id="KW-1185">Reference proteome</keyword>
<dbReference type="Proteomes" id="UP000217350">
    <property type="component" value="Segment"/>
</dbReference>
<dbReference type="OrthoDB" id="21983at10239"/>
<protein>
    <submittedName>
        <fullName evidence="1">Soluble IL-18-binding protein</fullName>
    </submittedName>
</protein>
<proteinExistence type="predicted"/>
<organism evidence="1">
    <name type="scientific">Murmansk poxvirus</name>
    <dbReference type="NCBI Taxonomy" id="2025359"/>
    <lineage>
        <taxon>Viruses</taxon>
        <taxon>Varidnaviria</taxon>
        <taxon>Bamfordvirae</taxon>
        <taxon>Nucleocytoviricota</taxon>
        <taxon>Pokkesviricetes</taxon>
        <taxon>Chitovirales</taxon>
        <taxon>Poxviridae</taxon>
        <taxon>Chordopoxvirinae</taxon>
        <taxon>Centapoxvirus</taxon>
        <taxon>Centapoxvirus microtuspox</taxon>
        <taxon>Murmansk microtuspox virus</taxon>
    </lineage>
</organism>
<dbReference type="Pfam" id="PF05566">
    <property type="entry name" value="Pox_vIL-18BP"/>
    <property type="match status" value="1"/>
</dbReference>
<evidence type="ECO:0000313" key="2">
    <source>
        <dbReference type="Proteomes" id="UP000217350"/>
    </source>
</evidence>
<name>A0A223FMK4_9POXV</name>
<dbReference type="InterPro" id="IPR013783">
    <property type="entry name" value="Ig-like_fold"/>
</dbReference>
<gene>
    <name evidence="1" type="ORF">Murmansk-015</name>
</gene>
<sequence>MEIISIPEGLKSTVITRNEFCIMYWLARLPGQKNKFIEHLGDGISEDETFIDDDNHKITLTKVLRILDRNKFANYIFTCVFISPQSDIVLRKTVMLLYNHR</sequence>
<accession>A0A223FMK4</accession>
<dbReference type="EMBL" id="MF001304">
    <property type="protein sequence ID" value="AST09210.1"/>
    <property type="molecule type" value="Genomic_DNA"/>
</dbReference>
<dbReference type="Gene3D" id="2.60.40.10">
    <property type="entry name" value="Immunoglobulins"/>
    <property type="match status" value="1"/>
</dbReference>
<reference evidence="1" key="1">
    <citation type="journal article" date="2017" name="Virus Genes">
        <title>Two novel poxviruses with unusual genome rearrangements: NY_014 and Murmansk.</title>
        <authorList>
            <person name="Smithson C."/>
            <person name="Meyer H."/>
            <person name="Gigante C.M."/>
            <person name="Gao J."/>
            <person name="Zhao H."/>
            <person name="Batra D."/>
            <person name="Damon I."/>
            <person name="Upton C."/>
            <person name="Li Y."/>
        </authorList>
    </citation>
    <scope>NUCLEOTIDE SEQUENCE [LARGE SCALE GENOMIC DNA]</scope>
    <source>
        <strain evidence="1">LEIV-11411</strain>
    </source>
</reference>